<feature type="compositionally biased region" description="Low complexity" evidence="5">
    <location>
        <begin position="588"/>
        <end position="603"/>
    </location>
</feature>
<dbReference type="Gene3D" id="2.10.110.10">
    <property type="entry name" value="Cysteine Rich Protein"/>
    <property type="match status" value="1"/>
</dbReference>
<feature type="compositionally biased region" description="Polar residues" evidence="5">
    <location>
        <begin position="453"/>
        <end position="476"/>
    </location>
</feature>
<evidence type="ECO:0000256" key="4">
    <source>
        <dbReference type="PROSITE-ProRule" id="PRU00125"/>
    </source>
</evidence>
<keyword evidence="1 4" id="KW-0479">Metal-binding</keyword>
<feature type="region of interest" description="Disordered" evidence="5">
    <location>
        <begin position="24"/>
        <end position="56"/>
    </location>
</feature>
<name>A0ABM4D3A7_HYDVU</name>
<evidence type="ECO:0000259" key="6">
    <source>
        <dbReference type="PROSITE" id="PS50023"/>
    </source>
</evidence>
<dbReference type="Proteomes" id="UP001652625">
    <property type="component" value="Chromosome 12"/>
</dbReference>
<keyword evidence="7" id="KW-1185">Reference proteome</keyword>
<dbReference type="PROSITE" id="PS50023">
    <property type="entry name" value="LIM_DOMAIN_2"/>
    <property type="match status" value="1"/>
</dbReference>
<dbReference type="GeneID" id="100198967"/>
<gene>
    <name evidence="8" type="primary">LOC100198967</name>
</gene>
<feature type="compositionally biased region" description="Polar residues" evidence="5">
    <location>
        <begin position="483"/>
        <end position="492"/>
    </location>
</feature>
<organism evidence="7 8">
    <name type="scientific">Hydra vulgaris</name>
    <name type="common">Hydra</name>
    <name type="synonym">Hydra attenuata</name>
    <dbReference type="NCBI Taxonomy" id="6087"/>
    <lineage>
        <taxon>Eukaryota</taxon>
        <taxon>Metazoa</taxon>
        <taxon>Cnidaria</taxon>
        <taxon>Hydrozoa</taxon>
        <taxon>Hydroidolina</taxon>
        <taxon>Anthoathecata</taxon>
        <taxon>Aplanulata</taxon>
        <taxon>Hydridae</taxon>
        <taxon>Hydra</taxon>
    </lineage>
</organism>
<evidence type="ECO:0000256" key="3">
    <source>
        <dbReference type="ARBA" id="ARBA00023038"/>
    </source>
</evidence>
<evidence type="ECO:0000256" key="2">
    <source>
        <dbReference type="ARBA" id="ARBA00022833"/>
    </source>
</evidence>
<feature type="compositionally biased region" description="Basic and acidic residues" evidence="5">
    <location>
        <begin position="179"/>
        <end position="201"/>
    </location>
</feature>
<feature type="region of interest" description="Disordered" evidence="5">
    <location>
        <begin position="453"/>
        <end position="523"/>
    </location>
</feature>
<feature type="region of interest" description="Disordered" evidence="5">
    <location>
        <begin position="298"/>
        <end position="411"/>
    </location>
</feature>
<sequence length="792" mass="88829">MCDHKTPIDIDGFSITSTVESSAAKDKIRIAPQNRRKPTRFQSDLNKKSSDEIFSEPENNLSGDLKLEVSKKLFDSVLNTSICNVDGEESFEHSSVAMENVVRSESVEIPKKAGGISVEDIVKTRRTLSTNSRENVPLISVKPCNRSANSMNNKERVSHSRSLGALNKVTESKSYSNKDGSRAKSERTLNMENETKEKQSNFEEQNVLKKPTNSSANYDSERSSFFFRELEKDIRSFNVETNNSKTVQNSFKNNDLTQENIHFTCSNGNDVPVKEDLHKKRDSSNYVSVHEDYVKRNPGSYIVPSKEDLEKRNSGNFSVVPKDELEKRNSANYSVPSKDGVGKRTSGNYSVSSKEDLGKRNSGNYAVSSKEDLGKRNSGNYKQGFLTKSSCVDPVKPTKKDNDSNKNSFLNESKEKDEFDLHNIVRETVSIGQKDSRFKEDISIIHSRNRSNEAGFQLASTPDSSDFSLKSKQSHPSSKDPNLELSSTSIKSTDVVMERSSVLKKKHSSENLTEKLSGKSSFPLNEIHSTSKFDWTSNSIKSEQEKKQKSLKFNESYKEPIIPEFNRISLKQTPNSKDLLRNSELFNETDMSNTNNDNDSNSSKEPQTIEKSSLNSTLNEKQKSSDLIDTSVSSADLNIVRSKSLSSAEVSRPKLKENSRDVKSTSWFAAKDDDKVEHENFNKGHSANKDHNVISMMHSSPSEHQNKSSGFKIKISTKASINSSSSNTSTIPAKSDKCLVCDKPAYKYERCDIDFCVIHNTCAKCDLCSRKLNVSNIHLLNNKIYCSQHKPV</sequence>
<feature type="compositionally biased region" description="Polar residues" evidence="5">
    <location>
        <begin position="377"/>
        <end position="390"/>
    </location>
</feature>
<feature type="compositionally biased region" description="Polar residues" evidence="5">
    <location>
        <begin position="604"/>
        <end position="619"/>
    </location>
</feature>
<evidence type="ECO:0000313" key="7">
    <source>
        <dbReference type="Proteomes" id="UP001652625"/>
    </source>
</evidence>
<reference evidence="8" key="1">
    <citation type="submission" date="2025-08" db="UniProtKB">
        <authorList>
            <consortium name="RefSeq"/>
        </authorList>
    </citation>
    <scope>IDENTIFICATION</scope>
</reference>
<keyword evidence="2 4" id="KW-0862">Zinc</keyword>
<accession>A0ABM4D3A7</accession>
<evidence type="ECO:0000313" key="8">
    <source>
        <dbReference type="RefSeq" id="XP_065668749.1"/>
    </source>
</evidence>
<feature type="region of interest" description="Disordered" evidence="5">
    <location>
        <begin position="587"/>
        <end position="628"/>
    </location>
</feature>
<feature type="compositionally biased region" description="Basic and acidic residues" evidence="5">
    <location>
        <begin position="508"/>
        <end position="517"/>
    </location>
</feature>
<feature type="region of interest" description="Disordered" evidence="5">
    <location>
        <begin position="266"/>
        <end position="285"/>
    </location>
</feature>
<feature type="domain" description="LIM zinc-binding" evidence="6">
    <location>
        <begin position="736"/>
        <end position="792"/>
    </location>
</feature>
<evidence type="ECO:0000256" key="5">
    <source>
        <dbReference type="SAM" id="MobiDB-lite"/>
    </source>
</evidence>
<protein>
    <submittedName>
        <fullName evidence="8">Dentin sialophosphoprotein isoform X1</fullName>
    </submittedName>
</protein>
<evidence type="ECO:0000256" key="1">
    <source>
        <dbReference type="ARBA" id="ARBA00022723"/>
    </source>
</evidence>
<feature type="compositionally biased region" description="Basic and acidic residues" evidence="5">
    <location>
        <begin position="272"/>
        <end position="285"/>
    </location>
</feature>
<proteinExistence type="predicted"/>
<dbReference type="InterPro" id="IPR001781">
    <property type="entry name" value="Znf_LIM"/>
</dbReference>
<dbReference type="RefSeq" id="XP_065668749.1">
    <property type="nucleotide sequence ID" value="XM_065812677.1"/>
</dbReference>
<keyword evidence="3 4" id="KW-0440">LIM domain</keyword>
<feature type="region of interest" description="Disordered" evidence="5">
    <location>
        <begin position="143"/>
        <end position="220"/>
    </location>
</feature>